<accession>A0ABM0LX59</accession>
<protein>
    <submittedName>
        <fullName evidence="3">Phosphoribosylformylglycinamidine synthase-like</fullName>
    </submittedName>
</protein>
<dbReference type="InterPro" id="IPR029062">
    <property type="entry name" value="Class_I_gatase-like"/>
</dbReference>
<gene>
    <name evidence="3" type="primary">LOC102803942</name>
</gene>
<dbReference type="PANTHER" id="PTHR10099">
    <property type="entry name" value="PHOSPHORIBOSYLFORMYLGLYCINAMIDINE SYNTHASE"/>
    <property type="match status" value="1"/>
</dbReference>
<sequence length="215" mass="23690">ALIWVDISGGHHRLGGTALAQCYNQLGNVSPDLDEPQLLVKAFNVTQQLIKDRLLTAGHDISDGGLITCILEMAFAGNCGMDINFNTSKNSVSVTELLFSEELGLIIEAQEENVDSVIKSYKSQNVPCHIIGSSQGQGQSAKVCVSVDDKKVLEEKTTELRRIWEETSFRLERLQSNPQCVEEEETNFGNRTAPLYKMSFDPSVMPAILKNLSSK</sequence>
<keyword evidence="2" id="KW-1185">Reference proteome</keyword>
<dbReference type="Pfam" id="PF02769">
    <property type="entry name" value="AIRS_C"/>
    <property type="match status" value="1"/>
</dbReference>
<feature type="domain" description="PurM-like C-terminal" evidence="1">
    <location>
        <begin position="12"/>
        <end position="138"/>
    </location>
</feature>
<feature type="non-terminal residue" evidence="3">
    <location>
        <position position="1"/>
    </location>
</feature>
<dbReference type="RefSeq" id="XP_006812350.1">
    <property type="nucleotide sequence ID" value="XM_006812287.1"/>
</dbReference>
<evidence type="ECO:0000313" key="3">
    <source>
        <dbReference type="RefSeq" id="XP_006812350.1"/>
    </source>
</evidence>
<proteinExistence type="predicted"/>
<dbReference type="PANTHER" id="PTHR10099:SF1">
    <property type="entry name" value="PHOSPHORIBOSYLFORMYLGLYCINAMIDINE SYNTHASE"/>
    <property type="match status" value="1"/>
</dbReference>
<reference evidence="3" key="1">
    <citation type="submission" date="2025-08" db="UniProtKB">
        <authorList>
            <consortium name="RefSeq"/>
        </authorList>
    </citation>
    <scope>IDENTIFICATION</scope>
    <source>
        <tissue evidence="3">Testes</tissue>
    </source>
</reference>
<organism evidence="2 3">
    <name type="scientific">Saccoglossus kowalevskii</name>
    <name type="common">Acorn worm</name>
    <dbReference type="NCBI Taxonomy" id="10224"/>
    <lineage>
        <taxon>Eukaryota</taxon>
        <taxon>Metazoa</taxon>
        <taxon>Hemichordata</taxon>
        <taxon>Enteropneusta</taxon>
        <taxon>Harrimaniidae</taxon>
        <taxon>Saccoglossus</taxon>
    </lineage>
</organism>
<evidence type="ECO:0000259" key="1">
    <source>
        <dbReference type="Pfam" id="PF02769"/>
    </source>
</evidence>
<dbReference type="InterPro" id="IPR036676">
    <property type="entry name" value="PurM-like_C_sf"/>
</dbReference>
<name>A0ABM0LX59_SACKO</name>
<dbReference type="Proteomes" id="UP000694865">
    <property type="component" value="Unplaced"/>
</dbReference>
<dbReference type="InterPro" id="IPR010918">
    <property type="entry name" value="PurM-like_C_dom"/>
</dbReference>
<dbReference type="Gene3D" id="3.90.650.10">
    <property type="entry name" value="PurM-like C-terminal domain"/>
    <property type="match status" value="1"/>
</dbReference>
<dbReference type="Gene3D" id="3.40.50.880">
    <property type="match status" value="1"/>
</dbReference>
<dbReference type="GeneID" id="102803942"/>
<dbReference type="SUPFAM" id="SSF56042">
    <property type="entry name" value="PurM C-terminal domain-like"/>
    <property type="match status" value="1"/>
</dbReference>
<evidence type="ECO:0000313" key="2">
    <source>
        <dbReference type="Proteomes" id="UP000694865"/>
    </source>
</evidence>